<dbReference type="EMBL" id="SOEB01000026">
    <property type="protein sequence ID" value="TDX23395.1"/>
    <property type="molecule type" value="Genomic_DNA"/>
</dbReference>
<dbReference type="AlphaFoldDB" id="A0A4R8FIC0"/>
<gene>
    <name evidence="1" type="ORF">EV657_12645</name>
</gene>
<evidence type="ECO:0000313" key="2">
    <source>
        <dbReference type="Proteomes" id="UP000295484"/>
    </source>
</evidence>
<proteinExistence type="predicted"/>
<evidence type="ECO:0000313" key="1">
    <source>
        <dbReference type="EMBL" id="TDX23395.1"/>
    </source>
</evidence>
<dbReference type="Proteomes" id="UP000295484">
    <property type="component" value="Unassembled WGS sequence"/>
</dbReference>
<reference evidence="1 2" key="1">
    <citation type="submission" date="2019-03" db="EMBL/GenBank/DDBJ databases">
        <title>Genomic Encyclopedia of Type Strains, Phase IV (KMG-IV): sequencing the most valuable type-strain genomes for metagenomic binning, comparative biology and taxonomic classification.</title>
        <authorList>
            <person name="Goeker M."/>
        </authorList>
    </citation>
    <scope>NUCLEOTIDE SEQUENCE [LARGE SCALE GENOMIC DNA]</scope>
    <source>
        <strain evidence="1 2">JA181</strain>
    </source>
</reference>
<protein>
    <submittedName>
        <fullName evidence="1">Uncharacterized protein</fullName>
    </submittedName>
</protein>
<name>A0A4R8FIC0_9RHOB</name>
<accession>A0A4R8FIC0</accession>
<sequence length="679" mass="71353">MSAIAPFPKFAEPAPRPGLPARRHRLQVVPLSDAVAAAFFDSPADAPDDARHGQGPISARSGDDVLCLPQIASQLARAGGGQRHVTLLGLPARRLCRDGLRVLRDGETLAEIDPMALQSPLVDPLALMAGLSPDGGRRLLRLLLTTGLSLFGKGSVDGFRDVIAQLLESLTPASLPLRAWCPVGQSAAVASYLLPRGLTADGFTDLVVVSRQRVRRLSGFEIDVETSGTGAAAGRLLHVFLPQGLPVDSTLVALSDAPLRLAGPARRQPGRPLGPWLARRTPRLRQRMRDRLARLSERDDSAAALLAEIACPEADRPTARAERLMATPHGLFYILALSDPRRLLTGIALASGDATAELPLGRPLHHPRLGRLQVGFLPGIAGFEPGEEAALSLLYRSGHRARAGSARIDALPATLPPVLEALPAADLAPVLASVLGDALPARPRIAAELLPVGAPERPQRSALIVALDGSLDYPHALAATLGDASETGLILHHRDPDAVPALRRIAADLHAIHGIGVEIADLPRRDLLPAERVRAILAAVTAPVSILLAQDTLPEGADWLANWVADLDRPGPALGGAILMNHDGTLRDGLTAGTDPARLLPEACLGLNAAARARLLASPLRVPGIGADMALLAAALRQDEAARIALHPGLCATAHAAPLPRPEAVRHAEDLILSTEVQP</sequence>
<organism evidence="1 2">
    <name type="scientific">Rhodovulum visakhapatnamense</name>
    <dbReference type="NCBI Taxonomy" id="364297"/>
    <lineage>
        <taxon>Bacteria</taxon>
        <taxon>Pseudomonadati</taxon>
        <taxon>Pseudomonadota</taxon>
        <taxon>Alphaproteobacteria</taxon>
        <taxon>Rhodobacterales</taxon>
        <taxon>Paracoccaceae</taxon>
        <taxon>Rhodovulum</taxon>
    </lineage>
</organism>
<comment type="caution">
    <text evidence="1">The sequence shown here is derived from an EMBL/GenBank/DDBJ whole genome shotgun (WGS) entry which is preliminary data.</text>
</comment>
<dbReference type="RefSeq" id="WP_134079220.1">
    <property type="nucleotide sequence ID" value="NZ_SOEB01000026.1"/>
</dbReference>